<dbReference type="InterPro" id="IPR000626">
    <property type="entry name" value="Ubiquitin-like_dom"/>
</dbReference>
<feature type="transmembrane region" description="Helical" evidence="2">
    <location>
        <begin position="148"/>
        <end position="174"/>
    </location>
</feature>
<dbReference type="Gene3D" id="3.10.20.90">
    <property type="entry name" value="Phosphatidylinositol 3-kinase Catalytic Subunit, Chain A, domain 1"/>
    <property type="match status" value="1"/>
</dbReference>
<evidence type="ECO:0000256" key="1">
    <source>
        <dbReference type="SAM" id="MobiDB-lite"/>
    </source>
</evidence>
<dbReference type="PANTHER" id="PTHR13527:SF0">
    <property type="entry name" value="SAYSVFN DOMAIN-CONTAINING PROTEIN 1"/>
    <property type="match status" value="1"/>
</dbReference>
<evidence type="ECO:0000313" key="4">
    <source>
        <dbReference type="Proteomes" id="UP001652660"/>
    </source>
</evidence>
<dbReference type="InterPro" id="IPR039159">
    <property type="entry name" value="SAYSD1"/>
</dbReference>
<gene>
    <name evidence="5" type="primary">LOC113702897</name>
</gene>
<feature type="compositionally biased region" description="Basic and acidic residues" evidence="1">
    <location>
        <begin position="1"/>
        <end position="19"/>
    </location>
</feature>
<proteinExistence type="predicted"/>
<name>A0A6P6TMY5_COFAR</name>
<keyword evidence="2" id="KW-0812">Transmembrane</keyword>
<feature type="region of interest" description="Disordered" evidence="1">
    <location>
        <begin position="1"/>
        <end position="39"/>
    </location>
</feature>
<organism evidence="4 5">
    <name type="scientific">Coffea arabica</name>
    <name type="common">Arabian coffee</name>
    <dbReference type="NCBI Taxonomy" id="13443"/>
    <lineage>
        <taxon>Eukaryota</taxon>
        <taxon>Viridiplantae</taxon>
        <taxon>Streptophyta</taxon>
        <taxon>Embryophyta</taxon>
        <taxon>Tracheophyta</taxon>
        <taxon>Spermatophyta</taxon>
        <taxon>Magnoliopsida</taxon>
        <taxon>eudicotyledons</taxon>
        <taxon>Gunneridae</taxon>
        <taxon>Pentapetalae</taxon>
        <taxon>asterids</taxon>
        <taxon>lamiids</taxon>
        <taxon>Gentianales</taxon>
        <taxon>Rubiaceae</taxon>
        <taxon>Ixoroideae</taxon>
        <taxon>Gardenieae complex</taxon>
        <taxon>Bertiereae - Coffeeae clade</taxon>
        <taxon>Coffeeae</taxon>
        <taxon>Coffea</taxon>
    </lineage>
</organism>
<dbReference type="Proteomes" id="UP001652660">
    <property type="component" value="Chromosome 8e"/>
</dbReference>
<evidence type="ECO:0000256" key="2">
    <source>
        <dbReference type="SAM" id="Phobius"/>
    </source>
</evidence>
<dbReference type="InterPro" id="IPR029071">
    <property type="entry name" value="Ubiquitin-like_domsf"/>
</dbReference>
<dbReference type="RefSeq" id="XP_027079864.1">
    <property type="nucleotide sequence ID" value="XM_027224063.2"/>
</dbReference>
<evidence type="ECO:0000313" key="5">
    <source>
        <dbReference type="RefSeq" id="XP_027079864.1"/>
    </source>
</evidence>
<dbReference type="OrthoDB" id="71310at2759"/>
<dbReference type="AlphaFoldDB" id="A0A6P6TMY5"/>
<feature type="domain" description="Ubiquitin-like" evidence="3">
    <location>
        <begin position="26"/>
        <end position="88"/>
    </location>
</feature>
<keyword evidence="4" id="KW-1185">Reference proteome</keyword>
<dbReference type="PROSITE" id="PS50053">
    <property type="entry name" value="UBIQUITIN_2"/>
    <property type="match status" value="1"/>
</dbReference>
<feature type="transmembrane region" description="Helical" evidence="2">
    <location>
        <begin position="180"/>
        <end position="197"/>
    </location>
</feature>
<reference evidence="5" key="2">
    <citation type="submission" date="2025-08" db="UniProtKB">
        <authorList>
            <consortium name="RefSeq"/>
        </authorList>
    </citation>
    <scope>IDENTIFICATION</scope>
    <source>
        <tissue evidence="5">Leaves</tissue>
    </source>
</reference>
<keyword evidence="2" id="KW-0472">Membrane</keyword>
<protein>
    <recommendedName>
        <fullName evidence="3">Ubiquitin-like domain-containing protein</fullName>
    </recommendedName>
</protein>
<reference evidence="4" key="1">
    <citation type="journal article" date="2025" name="Foods">
        <title>Unveiling the Microbial Signatures of Arabica Coffee Cherries: Insights into Ripeness Specific Diversity, Functional Traits, and Implications for Quality and Safety.</title>
        <authorList>
            <consortium name="RefSeq"/>
            <person name="Tenea G.N."/>
            <person name="Cifuentes V."/>
            <person name="Reyes P."/>
            <person name="Cevallos-Vallejos M."/>
        </authorList>
    </citation>
    <scope>NUCLEOTIDE SEQUENCE [LARGE SCALE GENOMIC DNA]</scope>
</reference>
<dbReference type="PANTHER" id="PTHR13527">
    <property type="entry name" value="SAYSVFN DOMAIN-CONTAINING PROTEIN 1"/>
    <property type="match status" value="1"/>
</dbReference>
<dbReference type="CDD" id="cd17039">
    <property type="entry name" value="Ubl_ubiquitin_like"/>
    <property type="match status" value="1"/>
</dbReference>
<accession>A0A6P6TMY5</accession>
<sequence length="235" mass="26446">MAEIEQDGHRGNEIEESRSNRSNSTAEITLKKIGPSPPSRLIVPSSIKVHDLRKLIAQNGDLPSENLTLIWRGNVLHDNENGNDVIIQLKNGDSLIVATKPKPPPKHADDGLDDNDDHELRFQLPQSITGWKRRLFIALREKLKLPDILLMAMVSLSVKMWILIVLWFILAPVAQKLDLGPLYVLATGFAIIFYNLGQRQPGDVSAYSIFNEDFREIPGTLNAERLDRDIRAGQF</sequence>
<dbReference type="GeneID" id="113702897"/>
<keyword evidence="2" id="KW-1133">Transmembrane helix</keyword>
<dbReference type="SUPFAM" id="SSF54236">
    <property type="entry name" value="Ubiquitin-like"/>
    <property type="match status" value="1"/>
</dbReference>
<dbReference type="Pfam" id="PF10260">
    <property type="entry name" value="SAYSvFN"/>
    <property type="match status" value="1"/>
</dbReference>
<dbReference type="InterPro" id="IPR019387">
    <property type="entry name" value="SAYSvFN_dom"/>
</dbReference>
<evidence type="ECO:0000259" key="3">
    <source>
        <dbReference type="PROSITE" id="PS50053"/>
    </source>
</evidence>